<keyword evidence="2" id="KW-1133">Transmembrane helix</keyword>
<dbReference type="AlphaFoldDB" id="A0A284RYF6"/>
<proteinExistence type="predicted"/>
<feature type="transmembrane region" description="Helical" evidence="2">
    <location>
        <begin position="43"/>
        <end position="64"/>
    </location>
</feature>
<evidence type="ECO:0000313" key="3">
    <source>
        <dbReference type="EMBL" id="SJL13782.1"/>
    </source>
</evidence>
<evidence type="ECO:0000313" key="4">
    <source>
        <dbReference type="Proteomes" id="UP000219338"/>
    </source>
</evidence>
<accession>A0A284RYF6</accession>
<sequence>MSRHARQDTPRERLSCLAQASTASVPSSNETIITGGGNSIPSLAAGLGSLGAFVALVLTAVLLIKLKLRSLDRDRAEEDATHTIGLVGLTMDVARELPSASLAVPLPTAEEQGPPPSVTTIPEQEEDSKYPFPVGPDKDGNFGVETINLSMESNSSIDFMELCKQFNLAHSGTKPVRWERLISFSNGGMEKWRASLLLPARIAHKGIRSPGVTSGGVTKAKKRKPTYLRARLLNANASRPVNTSVVGLSVQRSKDTRSQAEIDGILPWCRRVLAMISNAKPRVLRHTHLQERRTNSMSIGNSDLFENLLFADRVAAIVEAQLAALASSTGVASTTLSPRPSIDIDAASLGLTAHHSVDIFDAIDQPDSPTIPSFERLSLGQATLPTFPPPQVMPAFSPPAKGHNAKASDAVSSGCIQCILQFADGTSLSVDQGAVPPTKPFRYASDLTGLIASWDDGSPEWNPTSDYPIKIYGRPIPIRLWRDIYCRNEAVPGEWKRLKHVWGLWHEFMKSYRALTPDRFWARFSHQSGQRFSFSRISDILREERKEVDGALAQRAIDEYGDRFVSEFGYPGRNRCTWVTMEDAPKIAQLYRKKKGMVSQDDD</sequence>
<dbReference type="EMBL" id="FUEG01000021">
    <property type="protein sequence ID" value="SJL13782.1"/>
    <property type="molecule type" value="Genomic_DNA"/>
</dbReference>
<keyword evidence="2" id="KW-0472">Membrane</keyword>
<dbReference type="Proteomes" id="UP000219338">
    <property type="component" value="Unassembled WGS sequence"/>
</dbReference>
<dbReference type="OrthoDB" id="3210866at2759"/>
<feature type="region of interest" description="Disordered" evidence="1">
    <location>
        <begin position="106"/>
        <end position="127"/>
    </location>
</feature>
<keyword evidence="4" id="KW-1185">Reference proteome</keyword>
<gene>
    <name evidence="3" type="ORF">ARMOST_17230</name>
</gene>
<keyword evidence="2" id="KW-0812">Transmembrane</keyword>
<name>A0A284RYF6_ARMOS</name>
<evidence type="ECO:0000256" key="1">
    <source>
        <dbReference type="SAM" id="MobiDB-lite"/>
    </source>
</evidence>
<protein>
    <recommendedName>
        <fullName evidence="5">SAP domain-containing protein</fullName>
    </recommendedName>
</protein>
<reference evidence="4" key="1">
    <citation type="journal article" date="2017" name="Nat. Ecol. Evol.">
        <title>Genome expansion and lineage-specific genetic innovations in the forest pathogenic fungi Armillaria.</title>
        <authorList>
            <person name="Sipos G."/>
            <person name="Prasanna A.N."/>
            <person name="Walter M.C."/>
            <person name="O'Connor E."/>
            <person name="Balint B."/>
            <person name="Krizsan K."/>
            <person name="Kiss B."/>
            <person name="Hess J."/>
            <person name="Varga T."/>
            <person name="Slot J."/>
            <person name="Riley R."/>
            <person name="Boka B."/>
            <person name="Rigling D."/>
            <person name="Barry K."/>
            <person name="Lee J."/>
            <person name="Mihaltcheva S."/>
            <person name="LaButti K."/>
            <person name="Lipzen A."/>
            <person name="Waldron R."/>
            <person name="Moloney N.M."/>
            <person name="Sperisen C."/>
            <person name="Kredics L."/>
            <person name="Vagvoelgyi C."/>
            <person name="Patrignani A."/>
            <person name="Fitzpatrick D."/>
            <person name="Nagy I."/>
            <person name="Doyle S."/>
            <person name="Anderson J.B."/>
            <person name="Grigoriev I.V."/>
            <person name="Gueldener U."/>
            <person name="Muensterkoetter M."/>
            <person name="Nagy L.G."/>
        </authorList>
    </citation>
    <scope>NUCLEOTIDE SEQUENCE [LARGE SCALE GENOMIC DNA]</scope>
    <source>
        <strain evidence="4">C18/9</strain>
    </source>
</reference>
<evidence type="ECO:0008006" key="5">
    <source>
        <dbReference type="Google" id="ProtNLM"/>
    </source>
</evidence>
<evidence type="ECO:0000256" key="2">
    <source>
        <dbReference type="SAM" id="Phobius"/>
    </source>
</evidence>
<organism evidence="3 4">
    <name type="scientific">Armillaria ostoyae</name>
    <name type="common">Armillaria root rot fungus</name>
    <dbReference type="NCBI Taxonomy" id="47428"/>
    <lineage>
        <taxon>Eukaryota</taxon>
        <taxon>Fungi</taxon>
        <taxon>Dikarya</taxon>
        <taxon>Basidiomycota</taxon>
        <taxon>Agaricomycotina</taxon>
        <taxon>Agaricomycetes</taxon>
        <taxon>Agaricomycetidae</taxon>
        <taxon>Agaricales</taxon>
        <taxon>Marasmiineae</taxon>
        <taxon>Physalacriaceae</taxon>
        <taxon>Armillaria</taxon>
    </lineage>
</organism>
<dbReference type="OMA" id="ILPWCRR"/>